<proteinExistence type="predicted"/>
<organism evidence="1 2">
    <name type="scientific">Catenibacillus scindens</name>
    <dbReference type="NCBI Taxonomy" id="673271"/>
    <lineage>
        <taxon>Bacteria</taxon>
        <taxon>Bacillati</taxon>
        <taxon>Bacillota</taxon>
        <taxon>Clostridia</taxon>
        <taxon>Lachnospirales</taxon>
        <taxon>Lachnospiraceae</taxon>
        <taxon>Catenibacillus</taxon>
    </lineage>
</organism>
<name>A0A7W8H8D4_9FIRM</name>
<dbReference type="SUPFAM" id="SSF75011">
    <property type="entry name" value="3-carboxy-cis,cis-mucoante lactonizing enzyme"/>
    <property type="match status" value="1"/>
</dbReference>
<evidence type="ECO:0000313" key="2">
    <source>
        <dbReference type="Proteomes" id="UP000543642"/>
    </source>
</evidence>
<dbReference type="Proteomes" id="UP000543642">
    <property type="component" value="Unassembled WGS sequence"/>
</dbReference>
<gene>
    <name evidence="1" type="ORF">HNP82_000482</name>
</gene>
<protein>
    <recommendedName>
        <fullName evidence="3">Peptidase C39-like domain-containing protein</fullName>
    </recommendedName>
</protein>
<dbReference type="Gene3D" id="3.90.70.10">
    <property type="entry name" value="Cysteine proteinases"/>
    <property type="match status" value="1"/>
</dbReference>
<evidence type="ECO:0000313" key="1">
    <source>
        <dbReference type="EMBL" id="MBB5263388.1"/>
    </source>
</evidence>
<reference evidence="1 2" key="1">
    <citation type="submission" date="2020-08" db="EMBL/GenBank/DDBJ databases">
        <title>Genomic Encyclopedia of Type Strains, Phase IV (KMG-IV): sequencing the most valuable type-strain genomes for metagenomic binning, comparative biology and taxonomic classification.</title>
        <authorList>
            <person name="Goeker M."/>
        </authorList>
    </citation>
    <scope>NUCLEOTIDE SEQUENCE [LARGE SCALE GENOMIC DNA]</scope>
    <source>
        <strain evidence="1 2">DSM 106146</strain>
    </source>
</reference>
<evidence type="ECO:0008006" key="3">
    <source>
        <dbReference type="Google" id="ProtNLM"/>
    </source>
</evidence>
<sequence length="839" mass="93501">MKRRTKLILAAGYVLTFVFVLVATCFIQNYGVGGDSFETSAGLPVLYVNYQETQVNKMNAYVTPIDCGYLRESVSLLDSDGSITFQVISNGHTPVSLGYTLSDAANEYVTEEGTVQAVSSGESGAGGYRLTFKNPLVEDREYCLTLTLADSEDQVYYFYTRVISGQNYRLSDKLDFVWQFNQNTMDPDMSGTVGDYLETSGLNDNSTFADVDIYSSTSMVMWGGLEPAVTGTMATTIKAISADAATIQLRYKVQIYQDASDYTEYYVDEYYTIQWDNNVWHLRDFHRSLSEIPGTSGFEISSNMLRLGVVSPEKTGLLAGETGDGYSAAFVMDGRLWYYDVGNNILTCVMSMDPDDSAACSGDYPYGIKALDIASDGTLYYIVYGYMTGGSHEGENGIAVYVFDPSKNTIQEQAFIPSDRGYEMLMMDVEKLAFMNDNHQLYLCLNDIVYRIDYMTGQAREVIEQLDIENYKLSGDGTILAMPSSPTAQDADQILVYYLDTGQTRTIQSEGKVMRLLGFFQNDIVYGTADPSRVYEDSVGTQIVPMDTLYIADSELNVVRQYSVEGQYIVNVRLNETTVDISLARAVEENGRTVYENMPGDYLVHNEKETEEDIYLTTVDDATMRSETYIQLPSSLSSEVLAGEAVVRDSGEIVFEIDGPAKPAQKYYLYTGDGLYQDYTSLVEAIEDCTQPTGLVVSESKQIVWEKSIRSSEYRTSFNSISQGDMITSVVSAICAYAEGKESVSVDSSMTLSQALAANLTEHTVVNLRGLSLDDVLYFVYADRPVIAQLRENEFVVIVGYNPYYLQVADPSTGEISDWNYETYSQVFEEEGNIFLSYY</sequence>
<dbReference type="RefSeq" id="WP_183771054.1">
    <property type="nucleotide sequence ID" value="NZ_JACHFW010000001.1"/>
</dbReference>
<dbReference type="EMBL" id="JACHFW010000001">
    <property type="protein sequence ID" value="MBB5263388.1"/>
    <property type="molecule type" value="Genomic_DNA"/>
</dbReference>
<keyword evidence="2" id="KW-1185">Reference proteome</keyword>
<dbReference type="AlphaFoldDB" id="A0A7W8H8D4"/>
<comment type="caution">
    <text evidence="1">The sequence shown here is derived from an EMBL/GenBank/DDBJ whole genome shotgun (WGS) entry which is preliminary data.</text>
</comment>
<accession>A0A7W8H8D4</accession>